<evidence type="ECO:0000313" key="1">
    <source>
        <dbReference type="EMBL" id="EWY83441.1"/>
    </source>
</evidence>
<sequence>MRFTNPKSLAVLTALPLLANRFSITETTDYDTVASAIFTGPGLTIMAVTVLGESSMGTFIDGRFGLGSGGILTSGTATGAYLMGNRNVDNGVGAGGQYDYLCAPGTQNINTLQVQLGFDPGYNGIRIEFLFATQEAPRYSPLLRDWTFALDNMDAISILDASNGLLVQYAFDTNANQINALSPFLLAPDAIFPPDSLTGYT</sequence>
<reference evidence="1 2" key="1">
    <citation type="submission" date="2011-06" db="EMBL/GenBank/DDBJ databases">
        <title>The Genome Sequence of Fusarium oxysporum FOSC 3-a.</title>
        <authorList>
            <consortium name="The Broad Institute Genome Sequencing Platform"/>
            <person name="Ma L.-J."/>
            <person name="Gale L.R."/>
            <person name="Schwartz D.C."/>
            <person name="Zhou S."/>
            <person name="Corby-Kistler H."/>
            <person name="Young S.K."/>
            <person name="Zeng Q."/>
            <person name="Gargeya S."/>
            <person name="Fitzgerald M."/>
            <person name="Haas B."/>
            <person name="Abouelleil A."/>
            <person name="Alvarado L."/>
            <person name="Arachchi H.M."/>
            <person name="Berlin A."/>
            <person name="Brown A."/>
            <person name="Chapman S.B."/>
            <person name="Chen Z."/>
            <person name="Dunbar C."/>
            <person name="Freedman E."/>
            <person name="Gearin G."/>
            <person name="Gellesch M."/>
            <person name="Goldberg J."/>
            <person name="Griggs A."/>
            <person name="Gujja S."/>
            <person name="Heiman D."/>
            <person name="Howarth C."/>
            <person name="Larson L."/>
            <person name="Lui A."/>
            <person name="MacDonald P.J.P."/>
            <person name="Mehta T."/>
            <person name="Montmayeur A."/>
            <person name="Murphy C."/>
            <person name="Neiman D."/>
            <person name="Pearson M."/>
            <person name="Priest M."/>
            <person name="Roberts A."/>
            <person name="Saif S."/>
            <person name="Shea T."/>
            <person name="Shenoy N."/>
            <person name="Sisk P."/>
            <person name="Stolte C."/>
            <person name="Sykes S."/>
            <person name="Wortman J."/>
            <person name="Nusbaum C."/>
            <person name="Birren B."/>
        </authorList>
    </citation>
    <scope>NUCLEOTIDE SEQUENCE [LARGE SCALE GENOMIC DNA]</scope>
    <source>
        <strain evidence="2">FOSC 3-a</strain>
    </source>
</reference>
<accession>W9HTC3</accession>
<proteinExistence type="predicted"/>
<dbReference type="Proteomes" id="UP000030753">
    <property type="component" value="Unassembled WGS sequence"/>
</dbReference>
<evidence type="ECO:0000313" key="2">
    <source>
        <dbReference type="Proteomes" id="UP000030753"/>
    </source>
</evidence>
<name>W9HTC3_FUSOX</name>
<protein>
    <submittedName>
        <fullName evidence="1">Uncharacterized protein</fullName>
    </submittedName>
</protein>
<dbReference type="HOGENOM" id="CLU_120087_0_0_1"/>
<dbReference type="OrthoDB" id="2019572at2759"/>
<dbReference type="AlphaFoldDB" id="W9HTC3"/>
<dbReference type="EMBL" id="JH717847">
    <property type="protein sequence ID" value="EWY83441.1"/>
    <property type="molecule type" value="Genomic_DNA"/>
</dbReference>
<gene>
    <name evidence="1" type="ORF">FOYG_13256</name>
</gene>
<organism evidence="1 2">
    <name type="scientific">Fusarium oxysporum NRRL 32931</name>
    <dbReference type="NCBI Taxonomy" id="660029"/>
    <lineage>
        <taxon>Eukaryota</taxon>
        <taxon>Fungi</taxon>
        <taxon>Dikarya</taxon>
        <taxon>Ascomycota</taxon>
        <taxon>Pezizomycotina</taxon>
        <taxon>Sordariomycetes</taxon>
        <taxon>Hypocreomycetidae</taxon>
        <taxon>Hypocreales</taxon>
        <taxon>Nectriaceae</taxon>
        <taxon>Fusarium</taxon>
        <taxon>Fusarium oxysporum species complex</taxon>
    </lineage>
</organism>